<dbReference type="PROSITE" id="PS50987">
    <property type="entry name" value="HTH_ARSR_2"/>
    <property type="match status" value="1"/>
</dbReference>
<keyword evidence="3" id="KW-0804">Transcription</keyword>
<dbReference type="InterPro" id="IPR001845">
    <property type="entry name" value="HTH_ArsR_DNA-bd_dom"/>
</dbReference>
<keyword evidence="2" id="KW-0238">DNA-binding</keyword>
<dbReference type="GO" id="GO:0003700">
    <property type="term" value="F:DNA-binding transcription factor activity"/>
    <property type="evidence" value="ECO:0007669"/>
    <property type="project" value="InterPro"/>
</dbReference>
<organism evidence="5 6">
    <name type="scientific">Halodesulfurarchaeum formicicum</name>
    <dbReference type="NCBI Taxonomy" id="1873524"/>
    <lineage>
        <taxon>Archaea</taxon>
        <taxon>Methanobacteriati</taxon>
        <taxon>Methanobacteriota</taxon>
        <taxon>Stenosarchaea group</taxon>
        <taxon>Halobacteria</taxon>
        <taxon>Halobacteriales</taxon>
        <taxon>Halobacteriaceae</taxon>
        <taxon>Halodesulfurarchaeum</taxon>
    </lineage>
</organism>
<evidence type="ECO:0000313" key="5">
    <source>
        <dbReference type="EMBL" id="AOW80795.1"/>
    </source>
</evidence>
<dbReference type="RefSeq" id="WP_070365462.1">
    <property type="nucleotide sequence ID" value="NZ_CP016070.1"/>
</dbReference>
<dbReference type="PANTHER" id="PTHR33154:SF33">
    <property type="entry name" value="TRANSCRIPTIONAL REPRESSOR SDPR"/>
    <property type="match status" value="1"/>
</dbReference>
<dbReference type="GO" id="GO:0003677">
    <property type="term" value="F:DNA binding"/>
    <property type="evidence" value="ECO:0007669"/>
    <property type="project" value="UniProtKB-KW"/>
</dbReference>
<dbReference type="SUPFAM" id="SSF46785">
    <property type="entry name" value="Winged helix' DNA-binding domain"/>
    <property type="match status" value="1"/>
</dbReference>
<dbReference type="GeneID" id="29829610"/>
<dbReference type="CDD" id="cd00090">
    <property type="entry name" value="HTH_ARSR"/>
    <property type="match status" value="1"/>
</dbReference>
<proteinExistence type="predicted"/>
<dbReference type="SMART" id="SM00418">
    <property type="entry name" value="HTH_ARSR"/>
    <property type="match status" value="1"/>
</dbReference>
<evidence type="ECO:0000259" key="4">
    <source>
        <dbReference type="PROSITE" id="PS50987"/>
    </source>
</evidence>
<gene>
    <name evidence="5" type="ORF">HTSR_1623</name>
</gene>
<name>A0A1D8S611_9EURY</name>
<accession>A0A1D8S611</accession>
<dbReference type="InterPro" id="IPR051081">
    <property type="entry name" value="HTH_MetalResp_TranReg"/>
</dbReference>
<dbReference type="InterPro" id="IPR036390">
    <property type="entry name" value="WH_DNA-bd_sf"/>
</dbReference>
<dbReference type="EMBL" id="CP016070">
    <property type="protein sequence ID" value="AOW80795.1"/>
    <property type="molecule type" value="Genomic_DNA"/>
</dbReference>
<dbReference type="PATRIC" id="fig|1855411.3.peg.1628"/>
<dbReference type="PRINTS" id="PR00778">
    <property type="entry name" value="HTHARSR"/>
</dbReference>
<dbReference type="InterPro" id="IPR011991">
    <property type="entry name" value="ArsR-like_HTH"/>
</dbReference>
<evidence type="ECO:0000256" key="2">
    <source>
        <dbReference type="ARBA" id="ARBA00023125"/>
    </source>
</evidence>
<keyword evidence="1" id="KW-0805">Transcription regulation</keyword>
<reference evidence="5 6" key="1">
    <citation type="submission" date="2016-06" db="EMBL/GenBank/DDBJ databases">
        <title>Discovery of anaerobic lithoheterotrophic haloarchaeon capable of sulfur respiration by hydrogen and formate.</title>
        <authorList>
            <person name="Sorokin D.Y."/>
            <person name="Kublanov I.V."/>
            <person name="Roman P."/>
            <person name="Sinninghe Damste J.S."/>
            <person name="Golyshin P.N."/>
            <person name="Rojo D."/>
            <person name="Ciordia S."/>
            <person name="Mena Md.C."/>
            <person name="Ferrer M."/>
            <person name="Smedile F."/>
            <person name="Messina E."/>
            <person name="La Cono V."/>
            <person name="Yakimov M.M."/>
        </authorList>
    </citation>
    <scope>NUCLEOTIDE SEQUENCE [LARGE SCALE GENOMIC DNA]</scope>
    <source>
        <strain evidence="5 6">HTSR1</strain>
    </source>
</reference>
<dbReference type="KEGG" id="halh:HTSR_1623"/>
<evidence type="ECO:0000313" key="6">
    <source>
        <dbReference type="Proteomes" id="UP000185608"/>
    </source>
</evidence>
<dbReference type="PANTHER" id="PTHR33154">
    <property type="entry name" value="TRANSCRIPTIONAL REGULATOR, ARSR FAMILY"/>
    <property type="match status" value="1"/>
</dbReference>
<dbReference type="Proteomes" id="UP000185608">
    <property type="component" value="Chromosome"/>
</dbReference>
<dbReference type="InterPro" id="IPR036388">
    <property type="entry name" value="WH-like_DNA-bd_sf"/>
</dbReference>
<dbReference type="Pfam" id="PF01022">
    <property type="entry name" value="HTH_5"/>
    <property type="match status" value="1"/>
</dbReference>
<dbReference type="AlphaFoldDB" id="A0A1D8S611"/>
<feature type="domain" description="HTH arsR-type" evidence="4">
    <location>
        <begin position="21"/>
        <end position="114"/>
    </location>
</feature>
<sequence length="114" mass="12751">MAQDADAYRVDSDTMARLQSIAAEEVTESVTIYKALADERRLRILRLLVETELCVCDLVEIFDLEYSKLSYHLKQLREAGLVATDREGNYVTYELTPTGLIAAEGLAAFESETA</sequence>
<evidence type="ECO:0000256" key="3">
    <source>
        <dbReference type="ARBA" id="ARBA00023163"/>
    </source>
</evidence>
<protein>
    <submittedName>
        <fullName evidence="5">ArsR family transcriptional regulator</fullName>
    </submittedName>
</protein>
<dbReference type="Gene3D" id="1.10.10.10">
    <property type="entry name" value="Winged helix-like DNA-binding domain superfamily/Winged helix DNA-binding domain"/>
    <property type="match status" value="1"/>
</dbReference>
<dbReference type="NCBIfam" id="NF033788">
    <property type="entry name" value="HTH_metalloreg"/>
    <property type="match status" value="1"/>
</dbReference>
<dbReference type="STRING" id="1873524.HSR6_1691"/>
<evidence type="ECO:0000256" key="1">
    <source>
        <dbReference type="ARBA" id="ARBA00023015"/>
    </source>
</evidence>